<gene>
    <name evidence="2" type="ORF">BCO71171_06214</name>
</gene>
<feature type="transmembrane region" description="Helical" evidence="1">
    <location>
        <begin position="98"/>
        <end position="118"/>
    </location>
</feature>
<evidence type="ECO:0000313" key="2">
    <source>
        <dbReference type="EMBL" id="VWD58189.1"/>
    </source>
</evidence>
<sequence>MASASVRPYNLDSSGYEQTRLRMTIYPSIAGRIVPALRTLTRADILSLMRRIRRESLRRYNVAFVLAWLGTLAGIALASVAFSLGIQSIATGVSAKPWPLAVPIVIGGFAPFLANLVYSALIARLLKREIVACLSRASSSPA</sequence>
<name>A0A6P3BSY4_9BURK</name>
<proteinExistence type="predicted"/>
<dbReference type="EMBL" id="CABVQT010000022">
    <property type="protein sequence ID" value="VWD58189.1"/>
    <property type="molecule type" value="Genomic_DNA"/>
</dbReference>
<accession>A0A6P3BSY4</accession>
<keyword evidence="1" id="KW-0472">Membrane</keyword>
<keyword evidence="1" id="KW-1133">Transmembrane helix</keyword>
<dbReference type="Proteomes" id="UP000494182">
    <property type="component" value="Unassembled WGS sequence"/>
</dbReference>
<keyword evidence="1" id="KW-0812">Transmembrane</keyword>
<evidence type="ECO:0000256" key="1">
    <source>
        <dbReference type="SAM" id="Phobius"/>
    </source>
</evidence>
<dbReference type="AlphaFoldDB" id="A0A6P3BSY4"/>
<feature type="transmembrane region" description="Helical" evidence="1">
    <location>
        <begin position="60"/>
        <end position="86"/>
    </location>
</feature>
<protein>
    <submittedName>
        <fullName evidence="2">Uncharacterized protein</fullName>
    </submittedName>
</protein>
<organism evidence="2 3">
    <name type="scientific">Burkholderia contaminans</name>
    <dbReference type="NCBI Taxonomy" id="488447"/>
    <lineage>
        <taxon>Bacteria</taxon>
        <taxon>Pseudomonadati</taxon>
        <taxon>Pseudomonadota</taxon>
        <taxon>Betaproteobacteria</taxon>
        <taxon>Burkholderiales</taxon>
        <taxon>Burkholderiaceae</taxon>
        <taxon>Burkholderia</taxon>
        <taxon>Burkholderia cepacia complex</taxon>
    </lineage>
</organism>
<reference evidence="2 3" key="1">
    <citation type="submission" date="2019-09" db="EMBL/GenBank/DDBJ databases">
        <authorList>
            <person name="Depoorter E."/>
        </authorList>
    </citation>
    <scope>NUCLEOTIDE SEQUENCE [LARGE SCALE GENOMIC DNA]</scope>
    <source>
        <strain evidence="2">R-71171</strain>
    </source>
</reference>
<evidence type="ECO:0000313" key="3">
    <source>
        <dbReference type="Proteomes" id="UP000494182"/>
    </source>
</evidence>
<dbReference type="RefSeq" id="WP_254600333.1">
    <property type="nucleotide sequence ID" value="NZ_CABVQT010000022.1"/>
</dbReference>